<name>A0A6L2KIR2_TANCI</name>
<dbReference type="Pfam" id="PF14223">
    <property type="entry name" value="Retrotran_gag_2"/>
    <property type="match status" value="1"/>
</dbReference>
<feature type="compositionally biased region" description="Polar residues" evidence="1">
    <location>
        <begin position="529"/>
        <end position="540"/>
    </location>
</feature>
<dbReference type="InterPro" id="IPR001584">
    <property type="entry name" value="Integrase_cat-core"/>
</dbReference>
<dbReference type="Gene3D" id="3.30.420.10">
    <property type="entry name" value="Ribonuclease H-like superfamily/Ribonuclease H"/>
    <property type="match status" value="1"/>
</dbReference>
<comment type="caution">
    <text evidence="3">The sequence shown here is derived from an EMBL/GenBank/DDBJ whole genome shotgun (WGS) entry which is preliminary data.</text>
</comment>
<evidence type="ECO:0000259" key="2">
    <source>
        <dbReference type="PROSITE" id="PS50994"/>
    </source>
</evidence>
<dbReference type="SUPFAM" id="SSF53098">
    <property type="entry name" value="Ribonuclease H-like"/>
    <property type="match status" value="1"/>
</dbReference>
<reference evidence="3" key="1">
    <citation type="journal article" date="2019" name="Sci. Rep.">
        <title>Draft genome of Tanacetum cinerariifolium, the natural source of mosquito coil.</title>
        <authorList>
            <person name="Yamashiro T."/>
            <person name="Shiraishi A."/>
            <person name="Satake H."/>
            <person name="Nakayama K."/>
        </authorList>
    </citation>
    <scope>NUCLEOTIDE SEQUENCE</scope>
</reference>
<dbReference type="PANTHER" id="PTHR48475">
    <property type="entry name" value="RIBONUCLEASE H"/>
    <property type="match status" value="1"/>
</dbReference>
<dbReference type="GO" id="GO:0008270">
    <property type="term" value="F:zinc ion binding"/>
    <property type="evidence" value="ECO:0007669"/>
    <property type="project" value="InterPro"/>
</dbReference>
<dbReference type="PROSITE" id="PS50994">
    <property type="entry name" value="INTEGRASE"/>
    <property type="match status" value="1"/>
</dbReference>
<organism evidence="3">
    <name type="scientific">Tanacetum cinerariifolium</name>
    <name type="common">Dalmatian daisy</name>
    <name type="synonym">Chrysanthemum cinerariifolium</name>
    <dbReference type="NCBI Taxonomy" id="118510"/>
    <lineage>
        <taxon>Eukaryota</taxon>
        <taxon>Viridiplantae</taxon>
        <taxon>Streptophyta</taxon>
        <taxon>Embryophyta</taxon>
        <taxon>Tracheophyta</taxon>
        <taxon>Spermatophyta</taxon>
        <taxon>Magnoliopsida</taxon>
        <taxon>eudicotyledons</taxon>
        <taxon>Gunneridae</taxon>
        <taxon>Pentapetalae</taxon>
        <taxon>asterids</taxon>
        <taxon>campanulids</taxon>
        <taxon>Asterales</taxon>
        <taxon>Asteraceae</taxon>
        <taxon>Asteroideae</taxon>
        <taxon>Anthemideae</taxon>
        <taxon>Anthemidinae</taxon>
        <taxon>Tanacetum</taxon>
    </lineage>
</organism>
<dbReference type="Pfam" id="PF00665">
    <property type="entry name" value="rve"/>
    <property type="match status" value="1"/>
</dbReference>
<dbReference type="InterPro" id="IPR036397">
    <property type="entry name" value="RNaseH_sf"/>
</dbReference>
<dbReference type="Gene3D" id="4.10.60.10">
    <property type="entry name" value="Zinc finger, CCHC-type"/>
    <property type="match status" value="1"/>
</dbReference>
<dbReference type="InterPro" id="IPR036875">
    <property type="entry name" value="Znf_CCHC_sf"/>
</dbReference>
<feature type="region of interest" description="Disordered" evidence="1">
    <location>
        <begin position="515"/>
        <end position="545"/>
    </location>
</feature>
<dbReference type="GO" id="GO:0015074">
    <property type="term" value="P:DNA integration"/>
    <property type="evidence" value="ECO:0007669"/>
    <property type="project" value="InterPro"/>
</dbReference>
<accession>A0A6L2KIR2</accession>
<dbReference type="SUPFAM" id="SSF57756">
    <property type="entry name" value="Retrovirus zinc finger-like domains"/>
    <property type="match status" value="1"/>
</dbReference>
<evidence type="ECO:0000313" key="3">
    <source>
        <dbReference type="EMBL" id="GEU48532.1"/>
    </source>
</evidence>
<sequence>MEAQPEITQNISSLKVPMLKTGDYDLWSMRMEQYLSHTDYALWEVIINGDSFIPKPLAVGTVVPLKTEAQKLTRKNELKAKTIKIRFGGNKESKKMHKTILKQQYENFVASRSEGLDKTYDRFQKLISQLELNSEVISQEYANMKLLRILPLVWNNIALIMRNKPDIETLSMDNLYNNLKVYEAEIKGQLSSGSNSHNVAFVSSENTNSINETVTAAHDIPAADNEDLEQINTDDLEEMDLKWQVAMITIRVKKFIKRTGRNLNFNGKEPVDFDKTKVECYNFHRIGHFARECRAPRNQGNRSADNERRVVPVETPINTLVVQDGLGGYDMSYQAKEGPTDFALMALSLDSPNSSNFELEETIKEKDVLKEKLTKFEESSKNLAKLINSQMSANDKTGLGYDNQLSENEMPKCEIFKTTSDSSVSEIDENNNQAKDRYKVGIGYHAVPHPYIGNYMSQKADLSFTGLDDYVFKFKISETRTSVNENESIASMSSEEIREEPKTVRLSATIIEDWESDSEDECKDKTSTEQEISSNNNSVKSVELPRSENKKANALNIIASTRFAYLTKQVLVEVLKEKSIEETEIHAAVEEERHSWMTPLPEYLMDDTLPAEVKKANFFKIKSRQYAVINGVLYRNSFLKPWLRCVGPFQAEYVAREIHEGSCSMHSAQGKVKFLIVAVDYFTKWIEAKPVATITGNQIKKFTQDNIVCMFGLPGKIISDNGKQFRDNPFKDWCEKLNIKQRLAFIKHPQTNEQVERANHSLGDGIKARLRGDNKNWVEELPHVLWAHRT</sequence>
<dbReference type="EMBL" id="BKCJ010002434">
    <property type="protein sequence ID" value="GEU48532.1"/>
    <property type="molecule type" value="Genomic_DNA"/>
</dbReference>
<feature type="domain" description="Integrase catalytic" evidence="2">
    <location>
        <begin position="637"/>
        <end position="790"/>
    </location>
</feature>
<gene>
    <name evidence="3" type="ORF">Tci_020510</name>
</gene>
<evidence type="ECO:0000256" key="1">
    <source>
        <dbReference type="SAM" id="MobiDB-lite"/>
    </source>
</evidence>
<dbReference type="GO" id="GO:0003676">
    <property type="term" value="F:nucleic acid binding"/>
    <property type="evidence" value="ECO:0007669"/>
    <property type="project" value="InterPro"/>
</dbReference>
<proteinExistence type="predicted"/>
<dbReference type="PANTHER" id="PTHR48475:SF2">
    <property type="entry name" value="RIBONUCLEASE H"/>
    <property type="match status" value="1"/>
</dbReference>
<dbReference type="AlphaFoldDB" id="A0A6L2KIR2"/>
<protein>
    <submittedName>
        <fullName evidence="3">Ribonuclease H-like domain-containing protein</fullName>
    </submittedName>
</protein>
<dbReference type="InterPro" id="IPR012337">
    <property type="entry name" value="RNaseH-like_sf"/>
</dbReference>